<protein>
    <submittedName>
        <fullName evidence="1">Putative outer membrane beta-barrel protein, extracellular electron transfer conduit cluster</fullName>
    </submittedName>
</protein>
<organism evidence="1 2">
    <name type="scientific">Desulfuromonas soudanensis</name>
    <dbReference type="NCBI Taxonomy" id="1603606"/>
    <lineage>
        <taxon>Bacteria</taxon>
        <taxon>Pseudomonadati</taxon>
        <taxon>Thermodesulfobacteriota</taxon>
        <taxon>Desulfuromonadia</taxon>
        <taxon>Desulfuromonadales</taxon>
        <taxon>Desulfuromonadaceae</taxon>
        <taxon>Desulfuromonas</taxon>
    </lineage>
</organism>
<dbReference type="Proteomes" id="UP000057158">
    <property type="component" value="Chromosome"/>
</dbReference>
<dbReference type="RefSeq" id="WP_053551639.1">
    <property type="nucleotide sequence ID" value="NZ_CP010802.1"/>
</dbReference>
<evidence type="ECO:0000313" key="2">
    <source>
        <dbReference type="Proteomes" id="UP000057158"/>
    </source>
</evidence>
<gene>
    <name evidence="1" type="ORF">DSOUD_2915</name>
</gene>
<dbReference type="OrthoDB" id="5390943at2"/>
<evidence type="ECO:0000313" key="1">
    <source>
        <dbReference type="EMBL" id="ALC17643.1"/>
    </source>
</evidence>
<dbReference type="STRING" id="1603606.DSOUD_2915"/>
<dbReference type="EMBL" id="CP010802">
    <property type="protein sequence ID" value="ALC17643.1"/>
    <property type="molecule type" value="Genomic_DNA"/>
</dbReference>
<dbReference type="KEGG" id="des:DSOUD_2915"/>
<dbReference type="PATRIC" id="fig|1603606.3.peg.3143"/>
<sequence>MEKRPDTQPYLSGRRLLWGSLLLLLLFCLPGPLAAAEYRIDSQTLFQFFERDTSSGADQAVIPAYEYLQADVGSLQEKGLSFHFYGWGRYDFADNDYYEDADAGEILYGYARYSADVSNLDLRLGRQYIFEGVASDAVDGLRVGTDLGRYLTFSAYAGQPVSLDAVDGRDGDSIYGGRLGHRLGGRYELGLSYKAINNDSDLDEQRLGLDLSLFFPTGVSLSGFTVYNLETDGFGEHSYDVRFTVGSFDFRPFYQRFDYEDYFSVGKESANPFRFLTGTGEILSVYGADAVLHRFADVDLGLKVKLYDYDKRGDASQYYAGVLTWHGKDLTSLGGELGVMSGDASENKYILARGFFYWDQLPPLPGAFVSGDVVYVAYDQAIYADDDSSLFLSLGVGSKFLKEALELKLSGDYSVDPYFDKDLRGLLVATFAFGS</sequence>
<accession>A0A0M3QGD8</accession>
<proteinExistence type="predicted"/>
<reference evidence="1 2" key="1">
    <citation type="submission" date="2015-07" db="EMBL/GenBank/DDBJ databases">
        <title>Isolation and Genomic Characterization of a Novel Halophilic Metal-Reducing Deltaproteobacterium from the Deep Subsurface.</title>
        <authorList>
            <person name="Badalamenti J.P."/>
            <person name="Summers Z.M."/>
            <person name="Gralnick J.A."/>
            <person name="Bond D.R."/>
        </authorList>
    </citation>
    <scope>NUCLEOTIDE SEQUENCE [LARGE SCALE GENOMIC DNA]</scope>
    <source>
        <strain evidence="1 2">WTL</strain>
    </source>
</reference>
<dbReference type="AlphaFoldDB" id="A0A0M3QGD8"/>
<keyword evidence="2" id="KW-1185">Reference proteome</keyword>
<name>A0A0M3QGD8_9BACT</name>